<proteinExistence type="predicted"/>
<feature type="region of interest" description="Disordered" evidence="2">
    <location>
        <begin position="1032"/>
        <end position="1074"/>
    </location>
</feature>
<dbReference type="GO" id="GO:0005874">
    <property type="term" value="C:microtubule"/>
    <property type="evidence" value="ECO:0007669"/>
    <property type="project" value="TreeGrafter"/>
</dbReference>
<evidence type="ECO:0000313" key="4">
    <source>
        <dbReference type="EMBL" id="CAK7905080.1"/>
    </source>
</evidence>
<feature type="region of interest" description="Disordered" evidence="2">
    <location>
        <begin position="360"/>
        <end position="389"/>
    </location>
</feature>
<feature type="compositionally biased region" description="Basic residues" evidence="2">
    <location>
        <begin position="245"/>
        <end position="254"/>
    </location>
</feature>
<dbReference type="EMBL" id="CAKLBY020000029">
    <property type="protein sequence ID" value="CAK7905080.1"/>
    <property type="molecule type" value="Genomic_DNA"/>
</dbReference>
<feature type="region of interest" description="Disordered" evidence="2">
    <location>
        <begin position="1"/>
        <end position="54"/>
    </location>
</feature>
<evidence type="ECO:0000256" key="2">
    <source>
        <dbReference type="SAM" id="MobiDB-lite"/>
    </source>
</evidence>
<feature type="region of interest" description="Disordered" evidence="2">
    <location>
        <begin position="1449"/>
        <end position="1478"/>
    </location>
</feature>
<keyword evidence="1" id="KW-0175">Coiled coil</keyword>
<feature type="compositionally biased region" description="Acidic residues" evidence="2">
    <location>
        <begin position="1227"/>
        <end position="1239"/>
    </location>
</feature>
<dbReference type="InterPro" id="IPR026081">
    <property type="entry name" value="DISC1"/>
</dbReference>
<protein>
    <recommendedName>
        <fullName evidence="3">UVR domain-containing protein</fullName>
    </recommendedName>
</protein>
<feature type="region of interest" description="Disordered" evidence="2">
    <location>
        <begin position="1298"/>
        <end position="1321"/>
    </location>
</feature>
<feature type="compositionally biased region" description="Polar residues" evidence="2">
    <location>
        <begin position="214"/>
        <end position="225"/>
    </location>
</feature>
<feature type="coiled-coil region" evidence="1">
    <location>
        <begin position="442"/>
        <end position="475"/>
    </location>
</feature>
<dbReference type="PANTHER" id="PTHR14332">
    <property type="entry name" value="DISRUPTED IN SCHIZOPHRENIA 1 PROTEIN"/>
    <property type="match status" value="1"/>
</dbReference>
<dbReference type="PROSITE" id="PS50151">
    <property type="entry name" value="UVR"/>
    <property type="match status" value="2"/>
</dbReference>
<dbReference type="InterPro" id="IPR001943">
    <property type="entry name" value="UVR_dom"/>
</dbReference>
<sequence length="1558" mass="167979">MFGRFFKNKEDGKSGPPGRQRQGGQNSADEPPVGGGFFNLPPPVLKPEGSQSVAGAAVPSNYVSGGIAGTAGGYPLSSGYGNNSPRKNQMMGGGAPPGTMDMFGGMSVKAPTAAVAAPAVGVGLSDNNGGGRYNAQPPSQLQYGNYGGTMHYSGATQSLNAGGSLFSGLEVAPGAPAPVMRDDGSARAIATNGHEQRKYNGSTGPLTHQHIAGSKSSGVLDSSQYSRTSASSSTSTTASRSSSKAVKKKTKKTFRPGFGRQLSDESAAALQRGDLKEDDIIHQREGRLTPDRSESSHSSRSAAAAATDLAHLLPPVKSGSVLRGLTVHKGNTTSGSGVLAGLTVHTSALSLPSPTKVLKSPALGSGETGMPLSSSIHEPPRSIAGEDADEPANDDPVVMLDPVLYPKSSSPVLVVSLTPEKRLFGTLRDFHESALSFRQFTLKQHGEENRLLERKAQLANQLTQYEADLRDVEVQQQHACEVEDFEKADALNATINSVRHCITLTESDVRKLDSELVAFVRTKEKAFANQLKSTRGTLRELEKFCEDQESERTVVRNEYKLYEINQKEQLQFEAERIDTELHHVSVSLENVNSEKSEIEATIEGQCSSEFAVQARLIDEKAAVEEEVRELELQLKKKLERVRKIQSAIDTAQRDINTVRKRYSRQLKRIADRENGIRKTKAEVESDGDHLERQRQEFHDKLKEYADNISLIGNRIGTVKKEMRAASLLANVLELQETRREQSLIRKKQQTAELSSLNDATTVAEQSFTMLKNQHEELEKSLLIHRNAIASAETMIPRLEQEKKVAAAQRNFKEAARISKDIKALEKDRSTAEEMVEVVEMELQDLKERIDRRETEYEEKKKELREMEKHLELATLQELWKEAKSLQTALRKIEKCKSHGDAANDGIDFRSSAMLLVQAEYDACVLQVGVLEKKYDVSDPTKDDEVEDDNGDDDSLDGEEKKGSECSSFAGKVTDVERMNAGDKNTENSTSVLKEIAAKLLQLESRIQEATTNEEYDLAAKLDDQIESLKQRQQTIETSVEEEVFSDDDYENESSMSAVGESSSREGSTGASDEAQVECTHGEMMSPVNAAHTRDAVTYSSAAIHERVIEMEEQIEPATENEDYGSAASYSHELRALREHESIIRDQLGSPDKSSVVTVLPTSEGVAVDTDKSCVIETAASSILVNSPREMDVSFATYEPVDGGPHLRGDSSYSSKSSSDVQMTEVEVVSDQDERTESEEAAAPTNFEVISPTSSEMKDSFFGNPGVHNNSASLVAPSASGSLFGGLQMSGNFQVSTSSIVSPRKVTEGDNENEEDASDETAAGAAGFGAYGSVDGGSMFSGLQLSSSAVNVGASVQTDSTKEESIDMFGGLKLSHGSVSTTTTAVQHASTDAPSDMFGGLKLSGTSAGAVSVEHITTNVPTNMFSGSESSNDTASTSIEVLNVHPDASKPISSAASADEVDVASSAERSLTESSEGTRMSIHELSEHTGIVSVHKANQNGVSLSDAPTITSATMPSGTCSVETTAKTVVLTTPVTEVSNDDEINRETEQDSTQLLGHL</sequence>
<gene>
    <name evidence="4" type="ORF">PM001_LOCUS3036</name>
</gene>
<accession>A0AAV1T5W6</accession>
<name>A0AAV1T5W6_9STRA</name>
<dbReference type="GO" id="GO:0045111">
    <property type="term" value="C:intermediate filament cytoskeleton"/>
    <property type="evidence" value="ECO:0007669"/>
    <property type="project" value="TreeGrafter"/>
</dbReference>
<dbReference type="Proteomes" id="UP001162060">
    <property type="component" value="Unassembled WGS sequence"/>
</dbReference>
<dbReference type="PANTHER" id="PTHR14332:SF3">
    <property type="entry name" value="DISRUPTED IN SCHIZOPHRENIA 1 PROTEIN"/>
    <property type="match status" value="1"/>
</dbReference>
<feature type="compositionally biased region" description="Acidic residues" evidence="2">
    <location>
        <begin position="1308"/>
        <end position="1318"/>
    </location>
</feature>
<comment type="caution">
    <text evidence="4">The sequence shown here is derived from an EMBL/GenBank/DDBJ whole genome shotgun (WGS) entry which is preliminary data.</text>
</comment>
<feature type="compositionally biased region" description="Low complexity" evidence="2">
    <location>
        <begin position="226"/>
        <end position="244"/>
    </location>
</feature>
<feature type="domain" description="UVR" evidence="3">
    <location>
        <begin position="996"/>
        <end position="1031"/>
    </location>
</feature>
<feature type="region of interest" description="Disordered" evidence="2">
    <location>
        <begin position="1537"/>
        <end position="1558"/>
    </location>
</feature>
<feature type="compositionally biased region" description="Acidic residues" evidence="2">
    <location>
        <begin position="1038"/>
        <end position="1051"/>
    </location>
</feature>
<feature type="region of interest" description="Disordered" evidence="2">
    <location>
        <begin position="195"/>
        <end position="305"/>
    </location>
</feature>
<feature type="compositionally biased region" description="Basic and acidic residues" evidence="2">
    <location>
        <begin position="273"/>
        <end position="297"/>
    </location>
</feature>
<feature type="region of interest" description="Disordered" evidence="2">
    <location>
        <begin position="1198"/>
        <end position="1242"/>
    </location>
</feature>
<feature type="compositionally biased region" description="Low complexity" evidence="2">
    <location>
        <begin position="16"/>
        <end position="25"/>
    </location>
</feature>
<feature type="compositionally biased region" description="Low complexity" evidence="2">
    <location>
        <begin position="1052"/>
        <end position="1065"/>
    </location>
</feature>
<feature type="compositionally biased region" description="Low complexity" evidence="2">
    <location>
        <begin position="1452"/>
        <end position="1467"/>
    </location>
</feature>
<feature type="coiled-coil region" evidence="1">
    <location>
        <begin position="613"/>
        <end position="661"/>
    </location>
</feature>
<feature type="domain" description="UVR" evidence="3">
    <location>
        <begin position="792"/>
        <end position="827"/>
    </location>
</feature>
<feature type="compositionally biased region" description="Acidic residues" evidence="2">
    <location>
        <begin position="943"/>
        <end position="956"/>
    </location>
</feature>
<evidence type="ECO:0000259" key="3">
    <source>
        <dbReference type="PROSITE" id="PS50151"/>
    </source>
</evidence>
<dbReference type="GO" id="GO:0005815">
    <property type="term" value="C:microtubule organizing center"/>
    <property type="evidence" value="ECO:0007669"/>
    <property type="project" value="TreeGrafter"/>
</dbReference>
<reference evidence="4" key="1">
    <citation type="submission" date="2024-01" db="EMBL/GenBank/DDBJ databases">
        <authorList>
            <person name="Webb A."/>
        </authorList>
    </citation>
    <scope>NUCLEOTIDE SEQUENCE</scope>
    <source>
        <strain evidence="4">Pm1</strain>
    </source>
</reference>
<feature type="region of interest" description="Disordered" evidence="2">
    <location>
        <begin position="937"/>
        <end position="966"/>
    </location>
</feature>
<feature type="coiled-coil region" evidence="1">
    <location>
        <begin position="788"/>
        <end position="876"/>
    </location>
</feature>
<evidence type="ECO:0000313" key="5">
    <source>
        <dbReference type="Proteomes" id="UP001162060"/>
    </source>
</evidence>
<evidence type="ECO:0000256" key="1">
    <source>
        <dbReference type="SAM" id="Coils"/>
    </source>
</evidence>
<organism evidence="4 5">
    <name type="scientific">Peronospora matthiolae</name>
    <dbReference type="NCBI Taxonomy" id="2874970"/>
    <lineage>
        <taxon>Eukaryota</taxon>
        <taxon>Sar</taxon>
        <taxon>Stramenopiles</taxon>
        <taxon>Oomycota</taxon>
        <taxon>Peronosporomycetes</taxon>
        <taxon>Peronosporales</taxon>
        <taxon>Peronosporaceae</taxon>
        <taxon>Peronospora</taxon>
    </lineage>
</organism>